<dbReference type="STRING" id="31246.A0A183PC96"/>
<dbReference type="Gene3D" id="3.30.60.60">
    <property type="entry name" value="N-acetyl transferase-like"/>
    <property type="match status" value="1"/>
</dbReference>
<reference evidence="1 2" key="1">
    <citation type="submission" date="2018-11" db="EMBL/GenBank/DDBJ databases">
        <authorList>
            <consortium name="Pathogen Informatics"/>
        </authorList>
    </citation>
    <scope>NUCLEOTIDE SEQUENCE [LARGE SCALE GENOMIC DNA]</scope>
    <source>
        <strain>Denwood</strain>
        <strain evidence="2">Zambia</strain>
    </source>
</reference>
<protein>
    <submittedName>
        <fullName evidence="1">Uncharacterized protein</fullName>
    </submittedName>
</protein>
<name>A0A183PC96_9TREM</name>
<dbReference type="EMBL" id="UZAL01031995">
    <property type="protein sequence ID" value="VDP59770.1"/>
    <property type="molecule type" value="Genomic_DNA"/>
</dbReference>
<sequence length="161" mass="18245">MVHTGSSVLKEQMEYEPIVGHRLPWNCISLRCSTALWIRLLGRRLGCLPQPLESSLSLPPANNPKVLAAMDNSSLNLSSSQLVMTPSDSNENDAHHQRQQLEKLEDTRYPPQIQLGRYVITTWYSAPYPSEYASSFCRSSSSSSIRTHDFILVILTLLWDR</sequence>
<dbReference type="AlphaFoldDB" id="A0A183PC96"/>
<dbReference type="Pfam" id="PF17772">
    <property type="entry name" value="zf-MYST"/>
    <property type="match status" value="1"/>
</dbReference>
<evidence type="ECO:0000313" key="1">
    <source>
        <dbReference type="EMBL" id="VDP59770.1"/>
    </source>
</evidence>
<organism evidence="1 2">
    <name type="scientific">Schistosoma mattheei</name>
    <dbReference type="NCBI Taxonomy" id="31246"/>
    <lineage>
        <taxon>Eukaryota</taxon>
        <taxon>Metazoa</taxon>
        <taxon>Spiralia</taxon>
        <taxon>Lophotrochozoa</taxon>
        <taxon>Platyhelminthes</taxon>
        <taxon>Trematoda</taxon>
        <taxon>Digenea</taxon>
        <taxon>Strigeidida</taxon>
        <taxon>Schistosomatoidea</taxon>
        <taxon>Schistosomatidae</taxon>
        <taxon>Schistosoma</taxon>
    </lineage>
</organism>
<keyword evidence="2" id="KW-1185">Reference proteome</keyword>
<dbReference type="InterPro" id="IPR040706">
    <property type="entry name" value="Zf-MYST"/>
</dbReference>
<gene>
    <name evidence="1" type="ORF">SMTD_LOCUS11982</name>
</gene>
<proteinExistence type="predicted"/>
<accession>A0A183PC96</accession>
<evidence type="ECO:0000313" key="2">
    <source>
        <dbReference type="Proteomes" id="UP000269396"/>
    </source>
</evidence>
<dbReference type="Proteomes" id="UP000269396">
    <property type="component" value="Unassembled WGS sequence"/>
</dbReference>